<dbReference type="PANTHER" id="PTHR43820:SF7">
    <property type="entry name" value="BRANCHED-CHAIN AMINO ACID TRANSPORT ATP-BINDING PROTEIN LIVF-RELATED"/>
    <property type="match status" value="1"/>
</dbReference>
<dbReference type="PROSITE" id="PS00211">
    <property type="entry name" value="ABC_TRANSPORTER_1"/>
    <property type="match status" value="1"/>
</dbReference>
<proteinExistence type="inferred from homology"/>
<evidence type="ECO:0000256" key="3">
    <source>
        <dbReference type="ARBA" id="ARBA00022741"/>
    </source>
</evidence>
<dbReference type="InterPro" id="IPR052156">
    <property type="entry name" value="BCAA_Transport_ATP-bd_LivF"/>
</dbReference>
<keyword evidence="2" id="KW-0813">Transport</keyword>
<accession>A0A0B0ECN1</accession>
<evidence type="ECO:0000313" key="8">
    <source>
        <dbReference type="Proteomes" id="UP000030652"/>
    </source>
</evidence>
<feature type="domain" description="ABC transporter" evidence="6">
    <location>
        <begin position="4"/>
        <end position="220"/>
    </location>
</feature>
<dbReference type="PANTHER" id="PTHR43820">
    <property type="entry name" value="HIGH-AFFINITY BRANCHED-CHAIN AMINO ACID TRANSPORT ATP-BINDING PROTEIN LIVF"/>
    <property type="match status" value="1"/>
</dbReference>
<keyword evidence="5" id="KW-0029">Amino-acid transport</keyword>
<dbReference type="Pfam" id="PF00005">
    <property type="entry name" value="ABC_tran"/>
    <property type="match status" value="1"/>
</dbReference>
<comment type="similarity">
    <text evidence="1">Belongs to the ABC transporter superfamily.</text>
</comment>
<organism evidence="7 8">
    <name type="scientific">Candidatus Scalindua brodae</name>
    <dbReference type="NCBI Taxonomy" id="237368"/>
    <lineage>
        <taxon>Bacteria</taxon>
        <taxon>Pseudomonadati</taxon>
        <taxon>Planctomycetota</taxon>
        <taxon>Candidatus Brocadiia</taxon>
        <taxon>Candidatus Brocadiales</taxon>
        <taxon>Candidatus Scalinduaceae</taxon>
        <taxon>Candidatus Scalindua</taxon>
    </lineage>
</organism>
<dbReference type="GO" id="GO:0005524">
    <property type="term" value="F:ATP binding"/>
    <property type="evidence" value="ECO:0007669"/>
    <property type="project" value="UniProtKB-KW"/>
</dbReference>
<evidence type="ECO:0000259" key="6">
    <source>
        <dbReference type="PROSITE" id="PS50893"/>
    </source>
</evidence>
<dbReference type="PROSITE" id="PS50893">
    <property type="entry name" value="ABC_TRANSPORTER_2"/>
    <property type="match status" value="1"/>
</dbReference>
<dbReference type="AlphaFoldDB" id="A0A0B0ECN1"/>
<gene>
    <name evidence="7" type="ORF">SCABRO_03284</name>
</gene>
<dbReference type="InterPro" id="IPR027417">
    <property type="entry name" value="P-loop_NTPase"/>
</dbReference>
<evidence type="ECO:0000256" key="4">
    <source>
        <dbReference type="ARBA" id="ARBA00022840"/>
    </source>
</evidence>
<dbReference type="Proteomes" id="UP000030652">
    <property type="component" value="Unassembled WGS sequence"/>
</dbReference>
<evidence type="ECO:0000256" key="1">
    <source>
        <dbReference type="ARBA" id="ARBA00005417"/>
    </source>
</evidence>
<keyword evidence="4 7" id="KW-0067">ATP-binding</keyword>
<evidence type="ECO:0000256" key="5">
    <source>
        <dbReference type="ARBA" id="ARBA00022970"/>
    </source>
</evidence>
<dbReference type="GO" id="GO:0015658">
    <property type="term" value="F:branched-chain amino acid transmembrane transporter activity"/>
    <property type="evidence" value="ECO:0007669"/>
    <property type="project" value="TreeGrafter"/>
</dbReference>
<comment type="caution">
    <text evidence="7">The sequence shown here is derived from an EMBL/GenBank/DDBJ whole genome shotgun (WGS) entry which is preliminary data.</text>
</comment>
<dbReference type="InterPro" id="IPR003439">
    <property type="entry name" value="ABC_transporter-like_ATP-bd"/>
</dbReference>
<dbReference type="SMART" id="SM00382">
    <property type="entry name" value="AAA"/>
    <property type="match status" value="1"/>
</dbReference>
<dbReference type="GO" id="GO:0015807">
    <property type="term" value="P:L-amino acid transport"/>
    <property type="evidence" value="ECO:0007669"/>
    <property type="project" value="TreeGrafter"/>
</dbReference>
<evidence type="ECO:0000313" key="7">
    <source>
        <dbReference type="EMBL" id="KHE90982.1"/>
    </source>
</evidence>
<protein>
    <submittedName>
        <fullName evidence="7">ABC transporter ATP-binding component</fullName>
    </submittedName>
</protein>
<sequence length="220" mass="24865">MTLLKVEHINTGYGKKQTLFDVSFEMCRNETVLLVGFNGSGKSTLLKTIYGLLKPWDKEGRIWFNGENITTCKPSQLIVKGLVYIPQQNELFEDLKVKENLELSSMQSNNKKGLKSRIDNVLDHIPKLKTVLKQECKRLSGGERKLVSLATALMNQPKLIMLDEPLAGISPKDSTNIVSQLKRLKNDGVSMILVEHRLKDINSLATKVIRLELGKLYKEN</sequence>
<reference evidence="7 8" key="1">
    <citation type="submission" date="2014-10" db="EMBL/GenBank/DDBJ databases">
        <title>Draft genome of anammox bacterium scalindua brodae, obtained using differential coverage binning of sequence data from two enrichment reactors.</title>
        <authorList>
            <person name="Speth D.R."/>
            <person name="Russ L."/>
            <person name="Kartal B."/>
            <person name="Op den Camp H.J."/>
            <person name="Dutilh B.E."/>
            <person name="Jetten M.S."/>
        </authorList>
    </citation>
    <scope>NUCLEOTIDE SEQUENCE [LARGE SCALE GENOMIC DNA]</scope>
    <source>
        <strain evidence="7">RU1</strain>
    </source>
</reference>
<keyword evidence="3" id="KW-0547">Nucleotide-binding</keyword>
<evidence type="ECO:0000256" key="2">
    <source>
        <dbReference type="ARBA" id="ARBA00022448"/>
    </source>
</evidence>
<dbReference type="Gene3D" id="3.40.50.300">
    <property type="entry name" value="P-loop containing nucleotide triphosphate hydrolases"/>
    <property type="match status" value="1"/>
</dbReference>
<dbReference type="SUPFAM" id="SSF52540">
    <property type="entry name" value="P-loop containing nucleoside triphosphate hydrolases"/>
    <property type="match status" value="1"/>
</dbReference>
<dbReference type="GO" id="GO:0016887">
    <property type="term" value="F:ATP hydrolysis activity"/>
    <property type="evidence" value="ECO:0007669"/>
    <property type="project" value="InterPro"/>
</dbReference>
<dbReference type="eggNOG" id="COG0410">
    <property type="taxonomic scope" value="Bacteria"/>
</dbReference>
<dbReference type="EMBL" id="JRYO01000225">
    <property type="protein sequence ID" value="KHE90982.1"/>
    <property type="molecule type" value="Genomic_DNA"/>
</dbReference>
<dbReference type="InterPro" id="IPR003593">
    <property type="entry name" value="AAA+_ATPase"/>
</dbReference>
<name>A0A0B0ECN1_9BACT</name>
<dbReference type="InterPro" id="IPR017871">
    <property type="entry name" value="ABC_transporter-like_CS"/>
</dbReference>